<comment type="caution">
    <text evidence="6">The sequence shown here is derived from an EMBL/GenBank/DDBJ whole genome shotgun (WGS) entry which is preliminary data.</text>
</comment>
<evidence type="ECO:0000256" key="2">
    <source>
        <dbReference type="ARBA" id="ARBA00022448"/>
    </source>
</evidence>
<evidence type="ECO:0000313" key="6">
    <source>
        <dbReference type="EMBL" id="GEL94725.1"/>
    </source>
</evidence>
<keyword evidence="3 5" id="KW-0732">Signal</keyword>
<keyword evidence="7" id="KW-1185">Reference proteome</keyword>
<proteinExistence type="inferred from homology"/>
<dbReference type="EMBL" id="BJWG01000005">
    <property type="protein sequence ID" value="GEL94725.1"/>
    <property type="molecule type" value="Genomic_DNA"/>
</dbReference>
<accession>A0A511J9Q6</accession>
<feature type="chain" id="PRO_5021956511" evidence="5">
    <location>
        <begin position="30"/>
        <end position="327"/>
    </location>
</feature>
<dbReference type="AlphaFoldDB" id="A0A511J9Q6"/>
<dbReference type="PANTHER" id="PTHR42953">
    <property type="entry name" value="HIGH-AFFINITY ZINC UPTAKE SYSTEM PROTEIN ZNUA-RELATED"/>
    <property type="match status" value="1"/>
</dbReference>
<dbReference type="Gene3D" id="3.40.50.1980">
    <property type="entry name" value="Nitrogenase molybdenum iron protein domain"/>
    <property type="match status" value="2"/>
</dbReference>
<evidence type="ECO:0000256" key="5">
    <source>
        <dbReference type="SAM" id="SignalP"/>
    </source>
</evidence>
<dbReference type="SUPFAM" id="SSF53807">
    <property type="entry name" value="Helical backbone' metal receptor"/>
    <property type="match status" value="1"/>
</dbReference>
<dbReference type="GO" id="GO:0046872">
    <property type="term" value="F:metal ion binding"/>
    <property type="evidence" value="ECO:0007669"/>
    <property type="project" value="InterPro"/>
</dbReference>
<evidence type="ECO:0000256" key="1">
    <source>
        <dbReference type="ARBA" id="ARBA00011028"/>
    </source>
</evidence>
<dbReference type="PANTHER" id="PTHR42953:SF3">
    <property type="entry name" value="HIGH-AFFINITY ZINC UPTAKE SYSTEM PROTEIN ZNUA"/>
    <property type="match status" value="1"/>
</dbReference>
<dbReference type="InterPro" id="IPR050492">
    <property type="entry name" value="Bact_metal-bind_prot9"/>
</dbReference>
<reference evidence="6 7" key="1">
    <citation type="submission" date="2019-07" db="EMBL/GenBank/DDBJ databases">
        <title>Whole genome shotgun sequence of Cellulomonas composti NBRC 100758.</title>
        <authorList>
            <person name="Hosoyama A."/>
            <person name="Uohara A."/>
            <person name="Ohji S."/>
            <person name="Ichikawa N."/>
        </authorList>
    </citation>
    <scope>NUCLEOTIDE SEQUENCE [LARGE SCALE GENOMIC DNA]</scope>
    <source>
        <strain evidence="6 7">NBRC 100758</strain>
    </source>
</reference>
<organism evidence="6 7">
    <name type="scientific">Cellulomonas composti</name>
    <dbReference type="NCBI Taxonomy" id="266130"/>
    <lineage>
        <taxon>Bacteria</taxon>
        <taxon>Bacillati</taxon>
        <taxon>Actinomycetota</taxon>
        <taxon>Actinomycetes</taxon>
        <taxon>Micrococcales</taxon>
        <taxon>Cellulomonadaceae</taxon>
        <taxon>Cellulomonas</taxon>
    </lineage>
</organism>
<keyword evidence="2" id="KW-0813">Transport</keyword>
<feature type="compositionally biased region" description="Pro residues" evidence="4">
    <location>
        <begin position="138"/>
        <end position="162"/>
    </location>
</feature>
<gene>
    <name evidence="6" type="ORF">CCO02nite_13830</name>
</gene>
<evidence type="ECO:0000256" key="4">
    <source>
        <dbReference type="SAM" id="MobiDB-lite"/>
    </source>
</evidence>
<dbReference type="InterPro" id="IPR006127">
    <property type="entry name" value="ZnuA-like"/>
</dbReference>
<dbReference type="GO" id="GO:0030001">
    <property type="term" value="P:metal ion transport"/>
    <property type="evidence" value="ECO:0007669"/>
    <property type="project" value="InterPro"/>
</dbReference>
<sequence>MADVRTLLAGIVAALLPLTLAACTSSQDAADDGPLEVVAAIYPLQYVAEQVGGDRVHVVGLVAPGTQPHDAPLDAELTAKLDDADVVLFLSGFQPAVDTAVTSSDTSSDTGADGPVLVDAASHTGDVAIAHDHHAMLPPAPPSAEPSADPSPSPSTPGPPADPHFWLDLSRMPSFAQHVAEQFTELDPSGSLTYERNAQNLTAQLADLDVRYASGLLSCERREVVSSHDAFGYLATRYNLHTAGILGTDPTTPPSTPDAAAARELAAGATTVFTEPLVDPRGADELAAEVGATTAVLDPIENVSGDDDFVSVAERNLTTLRTALGCS</sequence>
<feature type="region of interest" description="Disordered" evidence="4">
    <location>
        <begin position="134"/>
        <end position="167"/>
    </location>
</feature>
<comment type="similarity">
    <text evidence="1">Belongs to the bacterial solute-binding protein 9 family.</text>
</comment>
<evidence type="ECO:0000256" key="3">
    <source>
        <dbReference type="ARBA" id="ARBA00022729"/>
    </source>
</evidence>
<evidence type="ECO:0000313" key="7">
    <source>
        <dbReference type="Proteomes" id="UP000321720"/>
    </source>
</evidence>
<name>A0A511J9Q6_9CELL</name>
<dbReference type="PROSITE" id="PS51257">
    <property type="entry name" value="PROKAR_LIPOPROTEIN"/>
    <property type="match status" value="1"/>
</dbReference>
<protein>
    <submittedName>
        <fullName evidence="6">Zinc ABC transporter substrate-binding protein</fullName>
    </submittedName>
</protein>
<feature type="signal peptide" evidence="5">
    <location>
        <begin position="1"/>
        <end position="29"/>
    </location>
</feature>
<dbReference type="Proteomes" id="UP000321720">
    <property type="component" value="Unassembled WGS sequence"/>
</dbReference>
<dbReference type="Pfam" id="PF01297">
    <property type="entry name" value="ZnuA"/>
    <property type="match status" value="1"/>
</dbReference>